<dbReference type="GO" id="GO:0030973">
    <property type="term" value="F:molybdate ion binding"/>
    <property type="evidence" value="ECO:0007669"/>
    <property type="project" value="TreeGrafter"/>
</dbReference>
<evidence type="ECO:0000313" key="8">
    <source>
        <dbReference type="Proteomes" id="UP000183994"/>
    </source>
</evidence>
<dbReference type="GO" id="GO:0015689">
    <property type="term" value="P:molybdate ion transport"/>
    <property type="evidence" value="ECO:0007669"/>
    <property type="project" value="InterPro"/>
</dbReference>
<gene>
    <name evidence="7" type="ORF">SAMN02745216_01705</name>
</gene>
<evidence type="ECO:0000256" key="1">
    <source>
        <dbReference type="ARBA" id="ARBA00009175"/>
    </source>
</evidence>
<dbReference type="CDD" id="cd13536">
    <property type="entry name" value="PBP2_EcModA"/>
    <property type="match status" value="1"/>
</dbReference>
<accession>A0A1M6JLN1</accession>
<dbReference type="Gene3D" id="3.40.190.10">
    <property type="entry name" value="Periplasmic binding protein-like II"/>
    <property type="match status" value="2"/>
</dbReference>
<dbReference type="GO" id="GO:1901359">
    <property type="term" value="F:tungstate binding"/>
    <property type="evidence" value="ECO:0007669"/>
    <property type="project" value="UniProtKB-ARBA"/>
</dbReference>
<sequence>MLKSTKKYNIRICLTILFFVFLFIAGLAPRNAAAEKQDLTVYAAASTTNAMTDIAKMFEKTHAVKIRLSFASSSTLAKQIEKGAPADVYLSANPKWMNYLDERGVTQKGTRVDLLGNRIVFIAPESSAIDKVAVDSGLDLPALLGDGRLSMGDPDHVPAGMYGKKAMENLGLWEGVQNRIARSKDVRAALVLVERGEAPLGQVYATDAAISKKVKVVGVFPESSHPPIVYPAALVQDSAPAREFLKYLGSPEAAEVFAEYGFAVR</sequence>
<protein>
    <submittedName>
        <fullName evidence="7">Molybdate transport system substrate-binding protein</fullName>
    </submittedName>
</protein>
<dbReference type="Pfam" id="PF13531">
    <property type="entry name" value="SBP_bac_11"/>
    <property type="match status" value="1"/>
</dbReference>
<evidence type="ECO:0000256" key="5">
    <source>
        <dbReference type="ARBA" id="ARBA00062515"/>
    </source>
</evidence>
<evidence type="ECO:0000256" key="4">
    <source>
        <dbReference type="ARBA" id="ARBA00022729"/>
    </source>
</evidence>
<dbReference type="InterPro" id="IPR005950">
    <property type="entry name" value="ModA"/>
</dbReference>
<dbReference type="GO" id="GO:0046872">
    <property type="term" value="F:metal ion binding"/>
    <property type="evidence" value="ECO:0007669"/>
    <property type="project" value="UniProtKB-KW"/>
</dbReference>
<organism evidence="7 8">
    <name type="scientific">Desulfatibacillum alkenivorans DSM 16219</name>
    <dbReference type="NCBI Taxonomy" id="1121393"/>
    <lineage>
        <taxon>Bacteria</taxon>
        <taxon>Pseudomonadati</taxon>
        <taxon>Thermodesulfobacteriota</taxon>
        <taxon>Desulfobacteria</taxon>
        <taxon>Desulfobacterales</taxon>
        <taxon>Desulfatibacillaceae</taxon>
        <taxon>Desulfatibacillum</taxon>
    </lineage>
</organism>
<feature type="binding site" evidence="6">
    <location>
        <position position="204"/>
    </location>
    <ligand>
        <name>molybdate</name>
        <dbReference type="ChEBI" id="CHEBI:36264"/>
    </ligand>
</feature>
<evidence type="ECO:0000256" key="2">
    <source>
        <dbReference type="ARBA" id="ARBA00022505"/>
    </source>
</evidence>
<keyword evidence="2 6" id="KW-0500">Molybdenum</keyword>
<feature type="binding site" evidence="6">
    <location>
        <position position="46"/>
    </location>
    <ligand>
        <name>molybdate</name>
        <dbReference type="ChEBI" id="CHEBI:36264"/>
    </ligand>
</feature>
<dbReference type="GO" id="GO:0030288">
    <property type="term" value="C:outer membrane-bounded periplasmic space"/>
    <property type="evidence" value="ECO:0007669"/>
    <property type="project" value="TreeGrafter"/>
</dbReference>
<dbReference type="STRING" id="1121393.SAMN02745216_01705"/>
<dbReference type="FunFam" id="3.40.190.10:FF:000035">
    <property type="entry name" value="Molybdate ABC transporter substrate-binding protein"/>
    <property type="match status" value="1"/>
</dbReference>
<name>A0A1M6JLN1_9BACT</name>
<dbReference type="PANTHER" id="PTHR30632">
    <property type="entry name" value="MOLYBDATE-BINDING PERIPLASMIC PROTEIN"/>
    <property type="match status" value="1"/>
</dbReference>
<keyword evidence="4" id="KW-0732">Signal</keyword>
<dbReference type="OrthoDB" id="9785015at2"/>
<feature type="binding site" evidence="6">
    <location>
        <position position="73"/>
    </location>
    <ligand>
        <name>molybdate</name>
        <dbReference type="ChEBI" id="CHEBI:36264"/>
    </ligand>
</feature>
<dbReference type="InterPro" id="IPR050682">
    <property type="entry name" value="ModA/WtpA"/>
</dbReference>
<dbReference type="SUPFAM" id="SSF53850">
    <property type="entry name" value="Periplasmic binding protein-like II"/>
    <property type="match status" value="1"/>
</dbReference>
<comment type="similarity">
    <text evidence="1">Belongs to the bacterial solute-binding protein ModA family.</text>
</comment>
<dbReference type="AlphaFoldDB" id="A0A1M6JLN1"/>
<feature type="binding site" evidence="6">
    <location>
        <position position="186"/>
    </location>
    <ligand>
        <name>molybdate</name>
        <dbReference type="ChEBI" id="CHEBI:36264"/>
    </ligand>
</feature>
<dbReference type="RefSeq" id="WP_083610880.1">
    <property type="nucleotide sequence ID" value="NZ_FQZU01000008.1"/>
</dbReference>
<evidence type="ECO:0000313" key="7">
    <source>
        <dbReference type="EMBL" id="SHJ47625.1"/>
    </source>
</evidence>
<feature type="binding site" evidence="6">
    <location>
        <position position="159"/>
    </location>
    <ligand>
        <name>molybdate</name>
        <dbReference type="ChEBI" id="CHEBI:36264"/>
    </ligand>
</feature>
<dbReference type="NCBIfam" id="NF007958">
    <property type="entry name" value="PRK10677.1"/>
    <property type="match status" value="1"/>
</dbReference>
<dbReference type="Proteomes" id="UP000183994">
    <property type="component" value="Unassembled WGS sequence"/>
</dbReference>
<reference evidence="8" key="1">
    <citation type="submission" date="2016-11" db="EMBL/GenBank/DDBJ databases">
        <authorList>
            <person name="Varghese N."/>
            <person name="Submissions S."/>
        </authorList>
    </citation>
    <scope>NUCLEOTIDE SEQUENCE [LARGE SCALE GENOMIC DNA]</scope>
    <source>
        <strain evidence="8">DSM 16219</strain>
    </source>
</reference>
<dbReference type="PIRSF" id="PIRSF004846">
    <property type="entry name" value="ModA"/>
    <property type="match status" value="1"/>
</dbReference>
<proteinExistence type="inferred from homology"/>
<keyword evidence="8" id="KW-1185">Reference proteome</keyword>
<dbReference type="PANTHER" id="PTHR30632:SF17">
    <property type="entry name" value="MOLYBDATE-BINDING PROTEIN MODA"/>
    <property type="match status" value="1"/>
</dbReference>
<comment type="subunit">
    <text evidence="5">The complex is composed of two ATP-binding proteins (ModC), two transmembrane proteins (ModB) and a solute-binding protein (ModA).</text>
</comment>
<evidence type="ECO:0000256" key="3">
    <source>
        <dbReference type="ARBA" id="ARBA00022723"/>
    </source>
</evidence>
<keyword evidence="3 6" id="KW-0479">Metal-binding</keyword>
<dbReference type="NCBIfam" id="TIGR01256">
    <property type="entry name" value="modA"/>
    <property type="match status" value="1"/>
</dbReference>
<evidence type="ECO:0000256" key="6">
    <source>
        <dbReference type="PIRSR" id="PIRSR004846-1"/>
    </source>
</evidence>
<dbReference type="EMBL" id="FQZU01000008">
    <property type="protein sequence ID" value="SHJ47625.1"/>
    <property type="molecule type" value="Genomic_DNA"/>
</dbReference>